<dbReference type="EMBL" id="CAUYUJ010019582">
    <property type="protein sequence ID" value="CAK0892219.1"/>
    <property type="molecule type" value="Genomic_DNA"/>
</dbReference>
<feature type="compositionally biased region" description="Basic and acidic residues" evidence="2">
    <location>
        <begin position="1"/>
        <end position="14"/>
    </location>
</feature>
<feature type="region of interest" description="Disordered" evidence="2">
    <location>
        <begin position="1"/>
        <end position="34"/>
    </location>
</feature>
<evidence type="ECO:0000256" key="2">
    <source>
        <dbReference type="SAM" id="MobiDB-lite"/>
    </source>
</evidence>
<feature type="non-terminal residue" evidence="3">
    <location>
        <position position="248"/>
    </location>
</feature>
<sequence length="248" mass="26073">MSIIKREGVPDDSHGGPPSPPLAGAPGGAPGAAVQSAVLEKVEYPRLPPRSAPSWRLPEGLGSRAAMGVALSEATAEELEALRLAWGVRPRGARGGAEGAGQQKPTQKEAYFDCLAAIARRAERACVMQALRPPPQEAAAPLPGSAPTASASEAALLARRARLQKELAEARELERGMQKLDEEISEAQEAGRLPAFCGDGVEDLIARLSELSPGVSPGFETDEAFRGRAEHALRRLALVELWLGGTQL</sequence>
<reference evidence="3" key="1">
    <citation type="submission" date="2023-10" db="EMBL/GenBank/DDBJ databases">
        <authorList>
            <person name="Chen Y."/>
            <person name="Shah S."/>
            <person name="Dougan E. K."/>
            <person name="Thang M."/>
            <person name="Chan C."/>
        </authorList>
    </citation>
    <scope>NUCLEOTIDE SEQUENCE [LARGE SCALE GENOMIC DNA]</scope>
</reference>
<feature type="coiled-coil region" evidence="1">
    <location>
        <begin position="153"/>
        <end position="190"/>
    </location>
</feature>
<gene>
    <name evidence="3" type="ORF">PCOR1329_LOCUS71937</name>
</gene>
<comment type="caution">
    <text evidence="3">The sequence shown here is derived from an EMBL/GenBank/DDBJ whole genome shotgun (WGS) entry which is preliminary data.</text>
</comment>
<name>A0ABN9WZ61_9DINO</name>
<proteinExistence type="predicted"/>
<evidence type="ECO:0000256" key="1">
    <source>
        <dbReference type="SAM" id="Coils"/>
    </source>
</evidence>
<keyword evidence="4" id="KW-1185">Reference proteome</keyword>
<accession>A0ABN9WZ61</accession>
<evidence type="ECO:0000313" key="3">
    <source>
        <dbReference type="EMBL" id="CAK0892219.1"/>
    </source>
</evidence>
<dbReference type="Proteomes" id="UP001189429">
    <property type="component" value="Unassembled WGS sequence"/>
</dbReference>
<keyword evidence="1" id="KW-0175">Coiled coil</keyword>
<organism evidence="3 4">
    <name type="scientific">Prorocentrum cordatum</name>
    <dbReference type="NCBI Taxonomy" id="2364126"/>
    <lineage>
        <taxon>Eukaryota</taxon>
        <taxon>Sar</taxon>
        <taxon>Alveolata</taxon>
        <taxon>Dinophyceae</taxon>
        <taxon>Prorocentrales</taxon>
        <taxon>Prorocentraceae</taxon>
        <taxon>Prorocentrum</taxon>
    </lineage>
</organism>
<protein>
    <submittedName>
        <fullName evidence="3">Uncharacterized protein</fullName>
    </submittedName>
</protein>
<evidence type="ECO:0000313" key="4">
    <source>
        <dbReference type="Proteomes" id="UP001189429"/>
    </source>
</evidence>